<gene>
    <name evidence="1" type="ORF">EGK_09265</name>
</gene>
<evidence type="ECO:0000313" key="1">
    <source>
        <dbReference type="EMBL" id="EHH28972.1"/>
    </source>
</evidence>
<organism evidence="1">
    <name type="scientific">Macaca mulatta</name>
    <name type="common">Rhesus macaque</name>
    <dbReference type="NCBI Taxonomy" id="9544"/>
    <lineage>
        <taxon>Eukaryota</taxon>
        <taxon>Metazoa</taxon>
        <taxon>Chordata</taxon>
        <taxon>Craniata</taxon>
        <taxon>Vertebrata</taxon>
        <taxon>Euteleostomi</taxon>
        <taxon>Mammalia</taxon>
        <taxon>Eutheria</taxon>
        <taxon>Euarchontoglires</taxon>
        <taxon>Primates</taxon>
        <taxon>Haplorrhini</taxon>
        <taxon>Catarrhini</taxon>
        <taxon>Cercopithecidae</taxon>
        <taxon>Cercopithecinae</taxon>
        <taxon>Macaca</taxon>
    </lineage>
</organism>
<protein>
    <submittedName>
        <fullName evidence="1">Uncharacterized protein</fullName>
    </submittedName>
</protein>
<name>G7NK05_MACMU</name>
<dbReference type="AlphaFoldDB" id="G7NK05"/>
<dbReference type="Proteomes" id="UP000013456">
    <property type="component" value="Chromosome 17"/>
</dbReference>
<dbReference type="EMBL" id="CM001269">
    <property type="protein sequence ID" value="EHH28972.1"/>
    <property type="molecule type" value="Genomic_DNA"/>
</dbReference>
<proteinExistence type="predicted"/>
<accession>G7NK05</accession>
<feature type="non-terminal residue" evidence="1">
    <location>
        <position position="32"/>
    </location>
</feature>
<reference evidence="1" key="1">
    <citation type="journal article" date="2011" name="Nat. Biotechnol.">
        <title>Genome sequencing and comparison of two nonhuman primate animal models, the cynomolgus and Chinese rhesus macaques.</title>
        <authorList>
            <person name="Yan G."/>
            <person name="Zhang G."/>
            <person name="Fang X."/>
            <person name="Zhang Y."/>
            <person name="Li C."/>
            <person name="Ling F."/>
            <person name="Cooper D.N."/>
            <person name="Li Q."/>
            <person name="Li Y."/>
            <person name="van Gool A.J."/>
            <person name="Du H."/>
            <person name="Chen J."/>
            <person name="Chen R."/>
            <person name="Zhang P."/>
            <person name="Huang Z."/>
            <person name="Thompson J.R."/>
            <person name="Meng Y."/>
            <person name="Bai Y."/>
            <person name="Wang J."/>
            <person name="Zhuo M."/>
            <person name="Wang T."/>
            <person name="Huang Y."/>
            <person name="Wei L."/>
            <person name="Li J."/>
            <person name="Wang Z."/>
            <person name="Hu H."/>
            <person name="Yang P."/>
            <person name="Le L."/>
            <person name="Stenson P.D."/>
            <person name="Li B."/>
            <person name="Liu X."/>
            <person name="Ball E.V."/>
            <person name="An N."/>
            <person name="Huang Q."/>
            <person name="Zhang Y."/>
            <person name="Fan W."/>
            <person name="Zhang X."/>
            <person name="Li Y."/>
            <person name="Wang W."/>
            <person name="Katze M.G."/>
            <person name="Su B."/>
            <person name="Nielsen R."/>
            <person name="Yang H."/>
            <person name="Wang J."/>
            <person name="Wang X."/>
            <person name="Wang J."/>
        </authorList>
    </citation>
    <scope>NUCLEOTIDE SEQUENCE [LARGE SCALE GENOMIC DNA]</scope>
    <source>
        <strain evidence="1">CR-5</strain>
    </source>
</reference>
<sequence length="32" mass="3353">MAAVAAGPAASQRFFQSFSDALIDRDPQAALE</sequence>